<dbReference type="EMBL" id="BIFS01000001">
    <property type="protein sequence ID" value="GCE16228.1"/>
    <property type="molecule type" value="Genomic_DNA"/>
</dbReference>
<accession>A0A402AAU7</accession>
<evidence type="ECO:0000313" key="2">
    <source>
        <dbReference type="Proteomes" id="UP000287188"/>
    </source>
</evidence>
<comment type="caution">
    <text evidence="1">The sequence shown here is derived from an EMBL/GenBank/DDBJ whole genome shotgun (WGS) entry which is preliminary data.</text>
</comment>
<proteinExistence type="predicted"/>
<dbReference type="InterPro" id="IPR036291">
    <property type="entry name" value="NAD(P)-bd_dom_sf"/>
</dbReference>
<sequence length="156" mass="16995">MVWNPAALTLVMRFCIRTSTEGTPAKVFATLLPDILVVCASSIPHMAPLVEQHWEQFSRIWNSGVKMSLLFSQAALTIPLPAGATVLLISSGAALGVYTSPPDLSPADFIKNRATRPTTEDVARAVIELASDQREKAGKTFVISEIEHYLSFKILI</sequence>
<dbReference type="RefSeq" id="WP_246035230.1">
    <property type="nucleotide sequence ID" value="NZ_BIFS01000001.1"/>
</dbReference>
<organism evidence="1 2">
    <name type="scientific">Dictyobacter kobayashii</name>
    <dbReference type="NCBI Taxonomy" id="2014872"/>
    <lineage>
        <taxon>Bacteria</taxon>
        <taxon>Bacillati</taxon>
        <taxon>Chloroflexota</taxon>
        <taxon>Ktedonobacteria</taxon>
        <taxon>Ktedonobacterales</taxon>
        <taxon>Dictyobacteraceae</taxon>
        <taxon>Dictyobacter</taxon>
    </lineage>
</organism>
<dbReference type="Proteomes" id="UP000287188">
    <property type="component" value="Unassembled WGS sequence"/>
</dbReference>
<keyword evidence="2" id="KW-1185">Reference proteome</keyword>
<gene>
    <name evidence="1" type="ORF">KDK_00280</name>
</gene>
<protein>
    <submittedName>
        <fullName evidence="1">Short-chain dehydrogenase</fullName>
    </submittedName>
</protein>
<dbReference type="AlphaFoldDB" id="A0A402AAU7"/>
<evidence type="ECO:0000313" key="1">
    <source>
        <dbReference type="EMBL" id="GCE16228.1"/>
    </source>
</evidence>
<dbReference type="Gene3D" id="3.40.50.720">
    <property type="entry name" value="NAD(P)-binding Rossmann-like Domain"/>
    <property type="match status" value="1"/>
</dbReference>
<name>A0A402AAU7_9CHLR</name>
<reference evidence="2" key="1">
    <citation type="submission" date="2018-12" db="EMBL/GenBank/DDBJ databases">
        <title>Tengunoibacter tsumagoiensis gen. nov., sp. nov., Dictyobacter kobayashii sp. nov., D. alpinus sp. nov., and D. joshuensis sp. nov. and description of Dictyobacteraceae fam. nov. within the order Ktedonobacterales isolated from Tengu-no-mugimeshi.</title>
        <authorList>
            <person name="Wang C.M."/>
            <person name="Zheng Y."/>
            <person name="Sakai Y."/>
            <person name="Toyoda A."/>
            <person name="Minakuchi Y."/>
            <person name="Abe K."/>
            <person name="Yokota A."/>
            <person name="Yabe S."/>
        </authorList>
    </citation>
    <scope>NUCLEOTIDE SEQUENCE [LARGE SCALE GENOMIC DNA]</scope>
    <source>
        <strain evidence="2">Uno11</strain>
    </source>
</reference>
<dbReference type="SUPFAM" id="SSF51735">
    <property type="entry name" value="NAD(P)-binding Rossmann-fold domains"/>
    <property type="match status" value="1"/>
</dbReference>